<evidence type="ECO:0000256" key="1">
    <source>
        <dbReference type="ARBA" id="ARBA00006174"/>
    </source>
</evidence>
<dbReference type="SUPFAM" id="SSF103378">
    <property type="entry name" value="2-methylcitrate dehydratase PrpD"/>
    <property type="match status" value="1"/>
</dbReference>
<dbReference type="InterPro" id="IPR045336">
    <property type="entry name" value="MmgE_PrpD_N"/>
</dbReference>
<feature type="domain" description="MmgE/PrpD C-terminal" evidence="3">
    <location>
        <begin position="278"/>
        <end position="424"/>
    </location>
</feature>
<evidence type="ECO:0000259" key="2">
    <source>
        <dbReference type="Pfam" id="PF03972"/>
    </source>
</evidence>
<dbReference type="InterPro" id="IPR042188">
    <property type="entry name" value="MmgE/PrpD_sf_2"/>
</dbReference>
<evidence type="ECO:0000259" key="3">
    <source>
        <dbReference type="Pfam" id="PF19305"/>
    </source>
</evidence>
<dbReference type="EMBL" id="JANCMW010000002">
    <property type="protein sequence ID" value="MDF0749574.1"/>
    <property type="molecule type" value="Genomic_DNA"/>
</dbReference>
<dbReference type="Pfam" id="PF19305">
    <property type="entry name" value="MmgE_PrpD_C"/>
    <property type="match status" value="1"/>
</dbReference>
<keyword evidence="5" id="KW-1185">Reference proteome</keyword>
<dbReference type="Gene3D" id="3.30.1330.120">
    <property type="entry name" value="2-methylcitrate dehydratase PrpD"/>
    <property type="match status" value="1"/>
</dbReference>
<dbReference type="Gene3D" id="1.10.4100.10">
    <property type="entry name" value="2-methylcitrate dehydratase PrpD"/>
    <property type="match status" value="1"/>
</dbReference>
<dbReference type="InterPro" id="IPR045337">
    <property type="entry name" value="MmgE_PrpD_C"/>
</dbReference>
<dbReference type="PANTHER" id="PTHR16943:SF8">
    <property type="entry name" value="2-METHYLCITRATE DEHYDRATASE"/>
    <property type="match status" value="1"/>
</dbReference>
<proteinExistence type="inferred from homology"/>
<dbReference type="PANTHER" id="PTHR16943">
    <property type="entry name" value="2-METHYLCITRATE DEHYDRATASE-RELATED"/>
    <property type="match status" value="1"/>
</dbReference>
<comment type="similarity">
    <text evidence="1">Belongs to the PrpD family.</text>
</comment>
<evidence type="ECO:0000313" key="4">
    <source>
        <dbReference type="EMBL" id="MDF0749574.1"/>
    </source>
</evidence>
<protein>
    <submittedName>
        <fullName evidence="4">MmgE/PrpD family protein</fullName>
    </submittedName>
</protein>
<feature type="domain" description="MmgE/PrpD N-terminal" evidence="2">
    <location>
        <begin position="19"/>
        <end position="256"/>
    </location>
</feature>
<dbReference type="Pfam" id="PF03972">
    <property type="entry name" value="MmgE_PrpD_N"/>
    <property type="match status" value="1"/>
</dbReference>
<dbReference type="InterPro" id="IPR005656">
    <property type="entry name" value="MmgE_PrpD"/>
</dbReference>
<organism evidence="4 5">
    <name type="scientific">Marinobacter iranensis</name>
    <dbReference type="NCBI Taxonomy" id="2962607"/>
    <lineage>
        <taxon>Bacteria</taxon>
        <taxon>Pseudomonadati</taxon>
        <taxon>Pseudomonadota</taxon>
        <taxon>Gammaproteobacteria</taxon>
        <taxon>Pseudomonadales</taxon>
        <taxon>Marinobacteraceae</taxon>
        <taxon>Marinobacter</taxon>
    </lineage>
</organism>
<evidence type="ECO:0000313" key="5">
    <source>
        <dbReference type="Proteomes" id="UP001143391"/>
    </source>
</evidence>
<dbReference type="Proteomes" id="UP001143391">
    <property type="component" value="Unassembled WGS sequence"/>
</dbReference>
<dbReference type="InterPro" id="IPR036148">
    <property type="entry name" value="MmgE/PrpD_sf"/>
</dbReference>
<gene>
    <name evidence="4" type="ORF">NLU14_04945</name>
</gene>
<accession>A0ABT5Y7D7</accession>
<comment type="caution">
    <text evidence="4">The sequence shown here is derived from an EMBL/GenBank/DDBJ whole genome shotgun (WGS) entry which is preliminary data.</text>
</comment>
<sequence>MKIGTERAGNEEQSHTSRYLAQFLVSARLDEMPEALIHEAKRSILNGFATAFAGCSDAAMERLVKTLSGFSGRPQASLTGRKERFDVLTAAFLNAVSTNVFDFDDTHPGTIIHPTAPVSPALFALGEHRPFSGRRLLEAFILGVELECRLGNAISPGHYKRGWHITSTCGVFGAAAATGKILGLDKERMVWALGNASAQSSGLVETLGSMAKSVGVGNAARNGLSAALMAGNGVEGPGRPLEGERGFLKVTSDSPNLPALVENLGSNWELSRNTYKPYPCGVVLNPVIEACLEIANAPDFDASRIQSVTISGHSLLRERADRPTVETGREAQVSAQHAAAVCLLYKASSLNEFSDEAVNRKDVLWLRKKVKVVVDDAAMVGAAHVIAVYTDDTVLEATVKHARGDAEYPLSDRDIEEKLRDLIVYGRSGVDPEPIIDAIWRLDQIKDVSEIMALARL</sequence>
<reference evidence="4" key="1">
    <citation type="submission" date="2022-07" db="EMBL/GenBank/DDBJ databases">
        <title>Marinobacter iranensis a new bacterium isolate from a hipersaline lake in Iran.</title>
        <authorList>
            <person name="Mohammad A.M.A."/>
            <person name="Cristina S.-P."/>
            <person name="Antonio V."/>
        </authorList>
    </citation>
    <scope>NUCLEOTIDE SEQUENCE</scope>
    <source>
        <strain evidence="4">71-i</strain>
    </source>
</reference>
<name>A0ABT5Y7D7_9GAMM</name>
<dbReference type="RefSeq" id="WP_275705062.1">
    <property type="nucleotide sequence ID" value="NZ_JANCMW010000002.1"/>
</dbReference>
<dbReference type="InterPro" id="IPR042183">
    <property type="entry name" value="MmgE/PrpD_sf_1"/>
</dbReference>